<comment type="caution">
    <text evidence="1">The sequence shown here is derived from an EMBL/GenBank/DDBJ whole genome shotgun (WGS) entry which is preliminary data.</text>
</comment>
<accession>A0A8H4R7I0</accession>
<reference evidence="1 2" key="1">
    <citation type="submission" date="2020-03" db="EMBL/GenBank/DDBJ databases">
        <title>Draft Genome Sequence of Cudoniella acicularis.</title>
        <authorList>
            <person name="Buettner E."/>
            <person name="Kellner H."/>
        </authorList>
    </citation>
    <scope>NUCLEOTIDE SEQUENCE [LARGE SCALE GENOMIC DNA]</scope>
    <source>
        <strain evidence="1 2">DSM 108380</strain>
    </source>
</reference>
<evidence type="ECO:0000313" key="2">
    <source>
        <dbReference type="Proteomes" id="UP000566819"/>
    </source>
</evidence>
<evidence type="ECO:0000313" key="1">
    <source>
        <dbReference type="EMBL" id="KAF4624845.1"/>
    </source>
</evidence>
<keyword evidence="2" id="KW-1185">Reference proteome</keyword>
<protein>
    <submittedName>
        <fullName evidence="1">Uncharacterized protein</fullName>
    </submittedName>
</protein>
<dbReference type="AlphaFoldDB" id="A0A8H4R7I0"/>
<dbReference type="EMBL" id="JAAMPI010001537">
    <property type="protein sequence ID" value="KAF4624845.1"/>
    <property type="molecule type" value="Genomic_DNA"/>
</dbReference>
<organism evidence="1 2">
    <name type="scientific">Cudoniella acicularis</name>
    <dbReference type="NCBI Taxonomy" id="354080"/>
    <lineage>
        <taxon>Eukaryota</taxon>
        <taxon>Fungi</taxon>
        <taxon>Dikarya</taxon>
        <taxon>Ascomycota</taxon>
        <taxon>Pezizomycotina</taxon>
        <taxon>Leotiomycetes</taxon>
        <taxon>Helotiales</taxon>
        <taxon>Tricladiaceae</taxon>
        <taxon>Cudoniella</taxon>
    </lineage>
</organism>
<gene>
    <name evidence="1" type="ORF">G7Y89_g13324</name>
</gene>
<name>A0A8H4R7I0_9HELO</name>
<sequence>MELIQADHDNSHQRLGSRIDSFLRKTILMFFTGLEEIRLAAYEYDPEKWRTQPLSLQHLKERRDILLRLFETRNREDVTVKIPKITFHIWIADYVYITDAEKIQNPVLFAGLPIQNVKLKGIEAGS</sequence>
<dbReference type="Proteomes" id="UP000566819">
    <property type="component" value="Unassembled WGS sequence"/>
</dbReference>
<proteinExistence type="predicted"/>